<dbReference type="Pfam" id="PF14559">
    <property type="entry name" value="TPR_19"/>
    <property type="match status" value="1"/>
</dbReference>
<dbReference type="Proteomes" id="UP000199496">
    <property type="component" value="Unassembled WGS sequence"/>
</dbReference>
<evidence type="ECO:0000313" key="2">
    <source>
        <dbReference type="EMBL" id="SEP72868.1"/>
    </source>
</evidence>
<evidence type="ECO:0000256" key="1">
    <source>
        <dbReference type="SAM" id="MobiDB-lite"/>
    </source>
</evidence>
<protein>
    <submittedName>
        <fullName evidence="2">Tetratricopeptide repeat-containing protein</fullName>
    </submittedName>
</protein>
<accession>A0A1H9AA58</accession>
<name>A0A1H9AA58_9GAMM</name>
<dbReference type="EMBL" id="FOFO01000004">
    <property type="protein sequence ID" value="SEP72868.1"/>
    <property type="molecule type" value="Genomic_DNA"/>
</dbReference>
<sequence length="96" mass="10778">MADQPERAAAALERALRIAPDDALLWHRLAQVRLNQGQAEEAESLAAKSNDLARGDRALQADNWQIIAQARRLRGDERGAREALERSRRLQPERTG</sequence>
<organism evidence="2 3">
    <name type="scientific">Ectothiorhodospira magna</name>
    <dbReference type="NCBI Taxonomy" id="867345"/>
    <lineage>
        <taxon>Bacteria</taxon>
        <taxon>Pseudomonadati</taxon>
        <taxon>Pseudomonadota</taxon>
        <taxon>Gammaproteobacteria</taxon>
        <taxon>Chromatiales</taxon>
        <taxon>Ectothiorhodospiraceae</taxon>
        <taxon>Ectothiorhodospira</taxon>
    </lineage>
</organism>
<gene>
    <name evidence="2" type="ORF">SAMN05421693_10497</name>
</gene>
<keyword evidence="3" id="KW-1185">Reference proteome</keyword>
<dbReference type="AlphaFoldDB" id="A0A1H9AA58"/>
<feature type="region of interest" description="Disordered" evidence="1">
    <location>
        <begin position="75"/>
        <end position="96"/>
    </location>
</feature>
<dbReference type="InterPro" id="IPR011990">
    <property type="entry name" value="TPR-like_helical_dom_sf"/>
</dbReference>
<proteinExistence type="predicted"/>
<dbReference type="Gene3D" id="1.25.40.10">
    <property type="entry name" value="Tetratricopeptide repeat domain"/>
    <property type="match status" value="1"/>
</dbReference>
<reference evidence="2 3" key="1">
    <citation type="submission" date="2016-10" db="EMBL/GenBank/DDBJ databases">
        <authorList>
            <person name="de Groot N.N."/>
        </authorList>
    </citation>
    <scope>NUCLEOTIDE SEQUENCE [LARGE SCALE GENOMIC DNA]</scope>
    <source>
        <strain evidence="2 3">B7-7</strain>
    </source>
</reference>
<dbReference type="STRING" id="867345.SAMN05421693_10497"/>
<evidence type="ECO:0000313" key="3">
    <source>
        <dbReference type="Proteomes" id="UP000199496"/>
    </source>
</evidence>
<dbReference type="SUPFAM" id="SSF48452">
    <property type="entry name" value="TPR-like"/>
    <property type="match status" value="1"/>
</dbReference>